<proteinExistence type="predicted"/>
<evidence type="ECO:0000313" key="2">
    <source>
        <dbReference type="Proteomes" id="UP000230553"/>
    </source>
</evidence>
<dbReference type="SUPFAM" id="SSF53067">
    <property type="entry name" value="Actin-like ATPase domain"/>
    <property type="match status" value="2"/>
</dbReference>
<dbReference type="PANTHER" id="PTHR32432:SF3">
    <property type="entry name" value="ETHANOLAMINE UTILIZATION PROTEIN EUTJ"/>
    <property type="match status" value="1"/>
</dbReference>
<dbReference type="EMBL" id="PFNM01000016">
    <property type="protein sequence ID" value="PIZ45186.1"/>
    <property type="molecule type" value="Genomic_DNA"/>
</dbReference>
<name>A0A2M7TGJ7_9BACT</name>
<reference evidence="2" key="1">
    <citation type="submission" date="2017-09" db="EMBL/GenBank/DDBJ databases">
        <title>Depth-based differentiation of microbial function through sediment-hosted aquifers and enrichment of novel symbionts in the deep terrestrial subsurface.</title>
        <authorList>
            <person name="Probst A.J."/>
            <person name="Ladd B."/>
            <person name="Jarett J.K."/>
            <person name="Geller-Mcgrath D.E."/>
            <person name="Sieber C.M.K."/>
            <person name="Emerson J.B."/>
            <person name="Anantharaman K."/>
            <person name="Thomas B.C."/>
            <person name="Malmstrom R."/>
            <person name="Stieglmeier M."/>
            <person name="Klingl A."/>
            <person name="Woyke T."/>
            <person name="Ryan C.M."/>
            <person name="Banfield J.F."/>
        </authorList>
    </citation>
    <scope>NUCLEOTIDE SEQUENCE [LARGE SCALE GENOMIC DNA]</scope>
</reference>
<dbReference type="InterPro" id="IPR050696">
    <property type="entry name" value="FtsA/MreB"/>
</dbReference>
<dbReference type="PANTHER" id="PTHR32432">
    <property type="entry name" value="CELL DIVISION PROTEIN FTSA-RELATED"/>
    <property type="match status" value="1"/>
</dbReference>
<dbReference type="InterPro" id="IPR005883">
    <property type="entry name" value="PilM"/>
</dbReference>
<organism evidence="1 2">
    <name type="scientific">Candidatus Wolfebacteria bacterium CG_4_10_14_0_2_um_filter_39_18</name>
    <dbReference type="NCBI Taxonomy" id="1975061"/>
    <lineage>
        <taxon>Bacteria</taxon>
        <taxon>Candidatus Wolfeibacteriota</taxon>
    </lineage>
</organism>
<dbReference type="Proteomes" id="UP000230553">
    <property type="component" value="Unassembled WGS sequence"/>
</dbReference>
<dbReference type="NCBIfam" id="TIGR01175">
    <property type="entry name" value="pilM"/>
    <property type="match status" value="1"/>
</dbReference>
<sequence length="358" mass="39357">MFNFIKSLVGAEPYLGVDIGTTSIKIAEISMGKIRPKLQNYGILESYGHLERLNDAIQTNSLKLAEKETAELLKSILAKLKLKTNYASVSVPSFSAFITLIELPKMSDADTAKTVSFQLNQYIPLPASEVATEWFKVGEKSDEKGFDKQEILITSIPNGQIKRYQNVFNLAGLKLKSLEIESLSLIRAIVGSDPTPTLLVDIGARSTNMAVSEKGFLKHNRQTDFSGGSLTQAIANGLNINARRAEELKKQKGLLGGRGDYELSTLIFPFLDVIINEADRVRENYDKNNKHKIERVILAGGGANLLGLDKYFEKQINLPTVVGNPFSKIDYPPAIDPFVKDLGPALSVAIGLGLRKFI</sequence>
<dbReference type="PIRSF" id="PIRSF019169">
    <property type="entry name" value="PilM"/>
    <property type="match status" value="1"/>
</dbReference>
<dbReference type="InterPro" id="IPR043129">
    <property type="entry name" value="ATPase_NBD"/>
</dbReference>
<accession>A0A2M7TGJ7</accession>
<dbReference type="CDD" id="cd24049">
    <property type="entry name" value="ASKHA_NBD_PilM"/>
    <property type="match status" value="1"/>
</dbReference>
<gene>
    <name evidence="1" type="ORF">COY31_00860</name>
</gene>
<dbReference type="Gene3D" id="3.30.1490.300">
    <property type="match status" value="1"/>
</dbReference>
<dbReference type="AlphaFoldDB" id="A0A2M7TGJ7"/>
<evidence type="ECO:0000313" key="1">
    <source>
        <dbReference type="EMBL" id="PIZ45186.1"/>
    </source>
</evidence>
<dbReference type="Gene3D" id="3.30.420.40">
    <property type="match status" value="2"/>
</dbReference>
<dbReference type="Pfam" id="PF11104">
    <property type="entry name" value="PilM_2"/>
    <property type="match status" value="1"/>
</dbReference>
<evidence type="ECO:0008006" key="3">
    <source>
        <dbReference type="Google" id="ProtNLM"/>
    </source>
</evidence>
<comment type="caution">
    <text evidence="1">The sequence shown here is derived from an EMBL/GenBank/DDBJ whole genome shotgun (WGS) entry which is preliminary data.</text>
</comment>
<protein>
    <recommendedName>
        <fullName evidence="3">SHS2 domain-containing protein</fullName>
    </recommendedName>
</protein>